<sequence>MQSYYNNNKAKSITSHDITKDKYPKYWLQIFVDIRPIAMNLPPAEYPGSQLGTKGKQQTQTGTDAGQKF</sequence>
<reference evidence="2 3" key="1">
    <citation type="submission" date="2019-03" db="EMBL/GenBank/DDBJ databases">
        <title>Single cell metagenomics reveals metabolic interactions within the superorganism composed of flagellate Streblomastix strix and complex community of Bacteroidetes bacteria on its surface.</title>
        <authorList>
            <person name="Treitli S.C."/>
            <person name="Kolisko M."/>
            <person name="Husnik F."/>
            <person name="Keeling P."/>
            <person name="Hampl V."/>
        </authorList>
    </citation>
    <scope>NUCLEOTIDE SEQUENCE [LARGE SCALE GENOMIC DNA]</scope>
    <source>
        <strain evidence="2">ST1C</strain>
    </source>
</reference>
<organism evidence="2 3">
    <name type="scientific">Streblomastix strix</name>
    <dbReference type="NCBI Taxonomy" id="222440"/>
    <lineage>
        <taxon>Eukaryota</taxon>
        <taxon>Metamonada</taxon>
        <taxon>Preaxostyla</taxon>
        <taxon>Oxymonadida</taxon>
        <taxon>Streblomastigidae</taxon>
        <taxon>Streblomastix</taxon>
    </lineage>
</organism>
<name>A0A5J4WIZ1_9EUKA</name>
<evidence type="ECO:0000313" key="3">
    <source>
        <dbReference type="Proteomes" id="UP000324800"/>
    </source>
</evidence>
<dbReference type="EMBL" id="SNRW01001931">
    <property type="protein sequence ID" value="KAA6394492.1"/>
    <property type="molecule type" value="Genomic_DNA"/>
</dbReference>
<proteinExistence type="predicted"/>
<evidence type="ECO:0000313" key="2">
    <source>
        <dbReference type="EMBL" id="KAA6394492.1"/>
    </source>
</evidence>
<evidence type="ECO:0000256" key="1">
    <source>
        <dbReference type="SAM" id="MobiDB-lite"/>
    </source>
</evidence>
<dbReference type="Proteomes" id="UP000324800">
    <property type="component" value="Unassembled WGS sequence"/>
</dbReference>
<feature type="region of interest" description="Disordered" evidence="1">
    <location>
        <begin position="43"/>
        <end position="69"/>
    </location>
</feature>
<dbReference type="AlphaFoldDB" id="A0A5J4WIZ1"/>
<protein>
    <submittedName>
        <fullName evidence="2">Uncharacterized protein</fullName>
    </submittedName>
</protein>
<feature type="compositionally biased region" description="Low complexity" evidence="1">
    <location>
        <begin position="52"/>
        <end position="69"/>
    </location>
</feature>
<comment type="caution">
    <text evidence="2">The sequence shown here is derived from an EMBL/GenBank/DDBJ whole genome shotgun (WGS) entry which is preliminary data.</text>
</comment>
<accession>A0A5J4WIZ1</accession>
<gene>
    <name evidence="2" type="ORF">EZS28_009982</name>
</gene>